<evidence type="ECO:0000256" key="2">
    <source>
        <dbReference type="ARBA" id="ARBA00009936"/>
    </source>
</evidence>
<dbReference type="GO" id="GO:0007030">
    <property type="term" value="P:Golgi organization"/>
    <property type="evidence" value="ECO:0007669"/>
    <property type="project" value="TreeGrafter"/>
</dbReference>
<proteinExistence type="inferred from homology"/>
<dbReference type="PANTHER" id="PTHR13302:SF8">
    <property type="entry name" value="CONSERVED OLIGOMERIC GOLGI COMPLEX SUBUNIT 3"/>
    <property type="match status" value="1"/>
</dbReference>
<evidence type="ECO:0000256" key="4">
    <source>
        <dbReference type="ARBA" id="ARBA00022448"/>
    </source>
</evidence>
<keyword evidence="5" id="KW-0653">Protein transport</keyword>
<reference evidence="11 12" key="1">
    <citation type="submission" date="2018-10" db="EMBL/GenBank/DDBJ databases">
        <title>A high-quality apple genome assembly.</title>
        <authorList>
            <person name="Hu J."/>
        </authorList>
    </citation>
    <scope>NUCLEOTIDE SEQUENCE [LARGE SCALE GENOMIC DNA]</scope>
    <source>
        <strain evidence="12">cv. HFTH1</strain>
        <tissue evidence="11">Young leaf</tissue>
    </source>
</reference>
<comment type="caution">
    <text evidence="11">The sequence shown here is derived from an EMBL/GenBank/DDBJ whole genome shotgun (WGS) entry which is preliminary data.</text>
</comment>
<dbReference type="GO" id="GO:0006886">
    <property type="term" value="P:intracellular protein transport"/>
    <property type="evidence" value="ECO:0007669"/>
    <property type="project" value="InterPro"/>
</dbReference>
<dbReference type="InterPro" id="IPR016159">
    <property type="entry name" value="Cullin_repeat-like_dom_sf"/>
</dbReference>
<comment type="subcellular location">
    <subcellularLocation>
        <location evidence="1">Golgi apparatus membrane</location>
        <topology evidence="1">Peripheral membrane protein</topology>
    </subcellularLocation>
</comment>
<dbReference type="STRING" id="3750.A0A498KF45"/>
<keyword evidence="6" id="KW-0333">Golgi apparatus</keyword>
<evidence type="ECO:0000256" key="6">
    <source>
        <dbReference type="ARBA" id="ARBA00023034"/>
    </source>
</evidence>
<gene>
    <name evidence="11" type="ORF">DVH24_018290</name>
</gene>
<evidence type="ECO:0000313" key="12">
    <source>
        <dbReference type="Proteomes" id="UP000290289"/>
    </source>
</evidence>
<protein>
    <recommendedName>
        <fullName evidence="3">Conserved oligomeric Golgi complex subunit 3</fullName>
    </recommendedName>
    <alternativeName>
        <fullName evidence="8">Component of oligomeric Golgi complex 3</fullName>
    </alternativeName>
</protein>
<keyword evidence="4" id="KW-0813">Transport</keyword>
<keyword evidence="7" id="KW-0472">Membrane</keyword>
<evidence type="ECO:0000256" key="3">
    <source>
        <dbReference type="ARBA" id="ARBA00020976"/>
    </source>
</evidence>
<organism evidence="11 12">
    <name type="scientific">Malus domestica</name>
    <name type="common">Apple</name>
    <name type="synonym">Pyrus malus</name>
    <dbReference type="NCBI Taxonomy" id="3750"/>
    <lineage>
        <taxon>Eukaryota</taxon>
        <taxon>Viridiplantae</taxon>
        <taxon>Streptophyta</taxon>
        <taxon>Embryophyta</taxon>
        <taxon>Tracheophyta</taxon>
        <taxon>Spermatophyta</taxon>
        <taxon>Magnoliopsida</taxon>
        <taxon>eudicotyledons</taxon>
        <taxon>Gunneridae</taxon>
        <taxon>Pentapetalae</taxon>
        <taxon>rosids</taxon>
        <taxon>fabids</taxon>
        <taxon>Rosales</taxon>
        <taxon>Rosaceae</taxon>
        <taxon>Amygdaloideae</taxon>
        <taxon>Maleae</taxon>
        <taxon>Malus</taxon>
    </lineage>
</organism>
<evidence type="ECO:0000256" key="8">
    <source>
        <dbReference type="ARBA" id="ARBA00031339"/>
    </source>
</evidence>
<sequence>MAASKPGVPKSGAISKGYNFASHWEQNTPLSEQQQAAITTLSHCVAERPFPPNLAQDGTTGHQNGLTVSTKDSTFGLEHSAAIEAVLVNTNQFYKWFTDLEAALKSETEEKYRHYVDTLTERIQTCDGILGQVADTLELFNELQNQHQAVATKTRTLHDACDRLLIEKQRLIEFSEALRSKLNYFDELENITTNFYSPNMNVLHENFLPLLKRLDECISYVESNPQYAESSVYLLKFRQLQSRALGMIRSHVLSVLKGASSQVQAAIRSSGGNNTSVSEGVEASVIYVRFKAAASELKPVLEEIESRASRKEYTQILTECHKLYCEQRLSLVRGIVHQRISEFAKKEALPSLTRSGCAYLMQVCQLEHQLFVHFFPSSAEDVSSLAPLIDPMSTYLYDTLRPKLIHETNVDFLCELVDILKAEVLGEQLSRRTESLAGLRPTLERILADVHERLTFRARTHIRDEIANYFPLDEDLDYPAKLEGSAADQLETTSADENLVFKTWYPPLEKTISCLSKLYRCLEPEVFTGLAQEVVEVCSESIQKAGKLITKRSSTMDGQLFLLKHLLILREQIAPFDIEFSVTHKELDFSHLLEHLRRILRGQASLSDWSRSTSLARTLSPRVLESQIDAKKELEKSLKTTGEEFIMSVTKLVVDPMLSFITKVTAVKASQNQKVESVMSKPIKDQAFATPDKVAELVQKVAAAIQQELPMVMTKMKLYLQNPYTRTILFKAIKTNIVEAHVRVQTLLKDEYSAEEVQGIIHMPSIQELHAQLDNLL</sequence>
<evidence type="ECO:0000313" key="11">
    <source>
        <dbReference type="EMBL" id="RXI06248.1"/>
    </source>
</evidence>
<dbReference type="EMBL" id="RDQH01000328">
    <property type="protein sequence ID" value="RXI06248.1"/>
    <property type="molecule type" value="Genomic_DNA"/>
</dbReference>
<dbReference type="SUPFAM" id="SSF74788">
    <property type="entry name" value="Cullin repeat-like"/>
    <property type="match status" value="1"/>
</dbReference>
<evidence type="ECO:0000259" key="9">
    <source>
        <dbReference type="Pfam" id="PF04136"/>
    </source>
</evidence>
<dbReference type="GO" id="GO:0005801">
    <property type="term" value="C:cis-Golgi network"/>
    <property type="evidence" value="ECO:0007669"/>
    <property type="project" value="InterPro"/>
</dbReference>
<evidence type="ECO:0000256" key="7">
    <source>
        <dbReference type="ARBA" id="ARBA00023136"/>
    </source>
</evidence>
<dbReference type="GO" id="GO:0000139">
    <property type="term" value="C:Golgi membrane"/>
    <property type="evidence" value="ECO:0007669"/>
    <property type="project" value="UniProtKB-SubCell"/>
</dbReference>
<comment type="similarity">
    <text evidence="2">Belongs to the COG3 family.</text>
</comment>
<dbReference type="GO" id="GO:0017119">
    <property type="term" value="C:Golgi transport complex"/>
    <property type="evidence" value="ECO:0007669"/>
    <property type="project" value="TreeGrafter"/>
</dbReference>
<dbReference type="AlphaFoldDB" id="A0A498KF45"/>
<dbReference type="InterPro" id="IPR048685">
    <property type="entry name" value="COG3_C"/>
</dbReference>
<dbReference type="Pfam" id="PF04136">
    <property type="entry name" value="COG3_N"/>
    <property type="match status" value="1"/>
</dbReference>
<feature type="domain" description="Conserved oligomeric Golgi complex subunit 3 C-terminal" evidence="10">
    <location>
        <begin position="284"/>
        <end position="592"/>
    </location>
</feature>
<dbReference type="GO" id="GO:0006891">
    <property type="term" value="P:intra-Golgi vesicle-mediated transport"/>
    <property type="evidence" value="ECO:0007669"/>
    <property type="project" value="TreeGrafter"/>
</dbReference>
<evidence type="ECO:0000259" key="10">
    <source>
        <dbReference type="Pfam" id="PF20671"/>
    </source>
</evidence>
<evidence type="ECO:0000256" key="1">
    <source>
        <dbReference type="ARBA" id="ARBA00004395"/>
    </source>
</evidence>
<keyword evidence="12" id="KW-1185">Reference proteome</keyword>
<dbReference type="InterPro" id="IPR007265">
    <property type="entry name" value="COG_su3"/>
</dbReference>
<dbReference type="Proteomes" id="UP000290289">
    <property type="component" value="Chromosome 2"/>
</dbReference>
<dbReference type="SMR" id="A0A498KF45"/>
<dbReference type="Pfam" id="PF20671">
    <property type="entry name" value="COG3_C"/>
    <property type="match status" value="1"/>
</dbReference>
<feature type="domain" description="Conserved oligomeric Golgi complex subunit 3 N-terminal" evidence="9">
    <location>
        <begin position="115"/>
        <end position="257"/>
    </location>
</feature>
<dbReference type="InterPro" id="IPR048320">
    <property type="entry name" value="COG3_N"/>
</dbReference>
<dbReference type="PANTHER" id="PTHR13302">
    <property type="entry name" value="CONSERVED OLIGOMERIC GOLGI COMPLEX COMPONENT 3"/>
    <property type="match status" value="1"/>
</dbReference>
<name>A0A498KF45_MALDO</name>
<evidence type="ECO:0000256" key="5">
    <source>
        <dbReference type="ARBA" id="ARBA00022927"/>
    </source>
</evidence>
<accession>A0A498KF45</accession>